<reference evidence="3" key="1">
    <citation type="submission" date="2021-06" db="EMBL/GenBank/DDBJ databases">
        <title>Comparative genomics, transcriptomics and evolutionary studies reveal genomic signatures of adaptation to plant cell wall in hemibiotrophic fungi.</title>
        <authorList>
            <consortium name="DOE Joint Genome Institute"/>
            <person name="Baroncelli R."/>
            <person name="Diaz J.F."/>
            <person name="Benocci T."/>
            <person name="Peng M."/>
            <person name="Battaglia E."/>
            <person name="Haridas S."/>
            <person name="Andreopoulos W."/>
            <person name="Labutti K."/>
            <person name="Pangilinan J."/>
            <person name="Floch G.L."/>
            <person name="Makela M.R."/>
            <person name="Henrissat B."/>
            <person name="Grigoriev I.V."/>
            <person name="Crouch J.A."/>
            <person name="De Vries R.P."/>
            <person name="Sukno S.A."/>
            <person name="Thon M.R."/>
        </authorList>
    </citation>
    <scope>NUCLEOTIDE SEQUENCE</scope>
    <source>
        <strain evidence="3">CBS 125086</strain>
    </source>
</reference>
<feature type="compositionally biased region" description="Basic and acidic residues" evidence="1">
    <location>
        <begin position="173"/>
        <end position="199"/>
    </location>
</feature>
<comment type="caution">
    <text evidence="3">The sequence shown here is derived from an EMBL/GenBank/DDBJ whole genome shotgun (WGS) entry which is preliminary data.</text>
</comment>
<keyword evidence="2" id="KW-0732">Signal</keyword>
<evidence type="ECO:0000313" key="4">
    <source>
        <dbReference type="Proteomes" id="UP001230504"/>
    </source>
</evidence>
<evidence type="ECO:0000313" key="3">
    <source>
        <dbReference type="EMBL" id="KAK1597118.1"/>
    </source>
</evidence>
<dbReference type="GeneID" id="85446936"/>
<feature type="chain" id="PRO_5042264702" evidence="2">
    <location>
        <begin position="24"/>
        <end position="245"/>
    </location>
</feature>
<accession>A0AAD8Q8T1</accession>
<gene>
    <name evidence="3" type="ORF">LY79DRAFT_656760</name>
</gene>
<sequence>MHIPSFCQAAAVGMAFYAMAAVAAPVNEPDATGIAKRIAGTSPNVDSMPDMSNAAPKSGDKDALLTTSDKNNGVTQDRSRKCRRDVDGKRRDCDYDYYDYYGDDDDYGRRGRGRGGRHGDRDGDYYNRAVQNEADKDGKDLGKRRDDDGPDGGGRRGGRGRGRGRGGRGRGGRGGDRGGDYDDRAVQNEANKDAKDLGKRGYGGDYHGYHGDDSYGHHGYDSYGHHGYDSYGNYGNYGEHGYHRN</sequence>
<keyword evidence="4" id="KW-1185">Reference proteome</keyword>
<dbReference type="RefSeq" id="XP_060417932.1">
    <property type="nucleotide sequence ID" value="XM_060562696.1"/>
</dbReference>
<feature type="compositionally biased region" description="Basic residues" evidence="1">
    <location>
        <begin position="156"/>
        <end position="171"/>
    </location>
</feature>
<feature type="compositionally biased region" description="Basic and acidic residues" evidence="1">
    <location>
        <begin position="207"/>
        <end position="219"/>
    </location>
</feature>
<feature type="signal peptide" evidence="2">
    <location>
        <begin position="1"/>
        <end position="23"/>
    </location>
</feature>
<feature type="compositionally biased region" description="Polar residues" evidence="1">
    <location>
        <begin position="65"/>
        <end position="76"/>
    </location>
</feature>
<protein>
    <submittedName>
        <fullName evidence="3">Uncharacterized protein</fullName>
    </submittedName>
</protein>
<feature type="region of interest" description="Disordered" evidence="1">
    <location>
        <begin position="40"/>
        <end position="86"/>
    </location>
</feature>
<name>A0AAD8Q8T1_9PEZI</name>
<evidence type="ECO:0000256" key="2">
    <source>
        <dbReference type="SAM" id="SignalP"/>
    </source>
</evidence>
<dbReference type="AlphaFoldDB" id="A0AAD8Q8T1"/>
<dbReference type="Proteomes" id="UP001230504">
    <property type="component" value="Unassembled WGS sequence"/>
</dbReference>
<dbReference type="EMBL" id="JAHLJV010000009">
    <property type="protein sequence ID" value="KAK1597118.1"/>
    <property type="molecule type" value="Genomic_DNA"/>
</dbReference>
<feature type="region of interest" description="Disordered" evidence="1">
    <location>
        <begin position="106"/>
        <end position="219"/>
    </location>
</feature>
<proteinExistence type="predicted"/>
<evidence type="ECO:0000256" key="1">
    <source>
        <dbReference type="SAM" id="MobiDB-lite"/>
    </source>
</evidence>
<feature type="compositionally biased region" description="Basic and acidic residues" evidence="1">
    <location>
        <begin position="133"/>
        <end position="147"/>
    </location>
</feature>
<organism evidence="3 4">
    <name type="scientific">Colletotrichum navitas</name>
    <dbReference type="NCBI Taxonomy" id="681940"/>
    <lineage>
        <taxon>Eukaryota</taxon>
        <taxon>Fungi</taxon>
        <taxon>Dikarya</taxon>
        <taxon>Ascomycota</taxon>
        <taxon>Pezizomycotina</taxon>
        <taxon>Sordariomycetes</taxon>
        <taxon>Hypocreomycetidae</taxon>
        <taxon>Glomerellales</taxon>
        <taxon>Glomerellaceae</taxon>
        <taxon>Colletotrichum</taxon>
        <taxon>Colletotrichum graminicola species complex</taxon>
    </lineage>
</organism>